<evidence type="ECO:0000256" key="10">
    <source>
        <dbReference type="SAM" id="MobiDB-lite"/>
    </source>
</evidence>
<dbReference type="Pfam" id="PF25318">
    <property type="entry name" value="WHD_GDS1"/>
    <property type="match status" value="1"/>
</dbReference>
<evidence type="ECO:0000256" key="6">
    <source>
        <dbReference type="ARBA" id="ARBA00023242"/>
    </source>
</evidence>
<evidence type="ECO:0000313" key="18">
    <source>
        <dbReference type="Proteomes" id="UP000044602"/>
    </source>
</evidence>
<feature type="domain" description="GDS1 winged helix" evidence="16">
    <location>
        <begin position="2307"/>
        <end position="2400"/>
    </location>
</feature>
<dbReference type="GO" id="GO:0000289">
    <property type="term" value="P:nuclear-transcribed mRNA poly(A) tail shortening"/>
    <property type="evidence" value="ECO:0007669"/>
    <property type="project" value="UniProtKB-ARBA"/>
</dbReference>
<dbReference type="GO" id="GO:0006412">
    <property type="term" value="P:translation"/>
    <property type="evidence" value="ECO:0007669"/>
    <property type="project" value="InterPro"/>
</dbReference>
<dbReference type="GO" id="GO:0003735">
    <property type="term" value="F:structural constituent of ribosome"/>
    <property type="evidence" value="ECO:0007669"/>
    <property type="project" value="InterPro"/>
</dbReference>
<evidence type="ECO:0000259" key="11">
    <source>
        <dbReference type="Pfam" id="PF04054"/>
    </source>
</evidence>
<name>A0A0G4KZR8_VERLO</name>
<evidence type="ECO:0000256" key="3">
    <source>
        <dbReference type="ARBA" id="ARBA00022980"/>
    </source>
</evidence>
<keyword evidence="5" id="KW-0804">Transcription</keyword>
<dbReference type="Pfam" id="PF16417">
    <property type="entry name" value="CNOT1_TTP_bind"/>
    <property type="match status" value="1"/>
</dbReference>
<sequence length="2586" mass="288481">MVPPSRAGSFSPNPAQTLQTGNSHSPNPSQGGHFSSGASPSTHSPTGTNPLAKIVVAQIYLLLSTIKEDKDRVKRETQADQLKKLLDDHGMEVFSKYFTRLVAGNAGQIFPGLTRPVSNPGNYHLLVNEMRNIAHVANQATKIAESIDSGTEDIFRDFDLSTFMEHFKLDALEKTILALAFKLGSRSDLKAKADAILSTNFPTFVNIIARPDLDEHADLTDSFIATIVDRFIQYQPPNFNAASKSELAFKVKSRWDGDQAPPPSEVLAALDLVRVLADKPPNALATYIQRTGVGFTKDHDACVSYLQNRPTHVQLSEEQVSIALTYTTISQTPHHDPSILAAALRRVLPSTFRWQDVVTYFDQRSARISSQQFLRLYNALVPIAQDSSSSLNIEQLWGGNWENPETQLSFICAFASLMPDQLDASTIPGLSPTLTLESFAQSPSEVRQRAAFAVKHPLVSVAALAAVFHVALHSVHASQTVEAKRLFQEVVVPNLDIFVVSAFGVPKPWPSMATETLISLFDNFLYKRSAEYDFVLDSLWQRDREWVTQRLIDAHAVKPTDLPLIFEHAVKHKWLEDLVSLTSGFGLDLAAFAHAEGYLDLGHWARQNSERSAEVARSLQQFLLIKANLELQYQRPPDGQSIVKSTTLQVKTVSALLQILEDFMPKAPVHDLILVQRSCITVYPRLINYGEGYDDVIDANGADGNALPLAANAKMEEHYKKMYGDEIQVRNIVDVLHRYKHSRDPLDQDVFACMIHGLFDEYAHYVDYPLEALATTAVLFGGIISHKLIADLPLKIGLGMILEAVRDFPPDVSMYKFGLQALMQLFSRFREWPGFCKQLLQIPGLQGTEAWKKAEDVVREHDEEGSRSRTGPNPPTHATTFSAEPVPNGGADEPRDADRQAPPFASINAESSFPALAFESPSDDTQGKIQFVLNNLTETTLQSMCKELRDMVEQRHQQWFASHLVEERAKMQPNYHQVYLDLVKLFEDKVLWAEVLRETYLSVARMLNSEATITNPTERSHLKNLGGWLGLLTLARDRPIKHKNIAFKQLLLEAHDTKRLVVVLPFVSKVLIQGIHSTVFRPPNPWLMDIIHLLIDLYHHAELKLNLKFEIEVLCKGLSLDHKTIEPSGEILNRTATDEPLELLGHDNLESFDNLSLNGLATGVSAGLSPQILAAAIPDLAPMIQIPPTNEMVVATSRLHDIVRTALTRALQDIIQPVVDRSVTIAAISTREMIRKDFATEPDENRIRTSAINMVKATAGSLALVTSKEPLRGNFTNYLRNLSNDLPQGLPEGTIIMCVNSNLDLACNIIEKQAEERAVPEIEEMIETELDARRRHRSQRPNEPYVDPSLSRWAWTIPNPFKLSPSLSGLNPEQMAIYEDFARQPRASNTTTVSHAPSVSETTRSMANDVLADQFNSLPISTPAETPAAQHLTSHMPSYGPPHLGAVASGRPFQLDGRALFERVQKLLVELQRVATEAREEHFVDLPRPHPVLDVVDALVQHMIKTSQNSEEFALFAAEQIIQLIFSQVEDNLALESLVHVLETLRKISGPGLNNRVTTLFRQQPGSSFLRLPLLAALLRTDLIDWRNVDVALAKMVQQRKEGSLEFLEQMIDLTLLGTRPLALYGDFVRTLDVAWTLVHDDPESPISQRLLAKWSSPRVSLSVSADSDILHQRDQMEYVFDEWVHLYGNPNAPDDSAVLFARQMQARGLLRNKDDLFLLIRVAVDVSVDRYEHFAHTTGTVADAFIATDALAKMIGVLIKDHGAEDVGTTTSRPVYLDSILALLTLVLSHHHLKRVEHFNQRVFHRLLSVLLHEVGAIESQVDEVEQLDMLLRIAARLADLSPRYLPGFAYGWLSLIQHRAFLPAILKERAGWSAYTTLLRMLFEFVGEQLKAPEPTVVARDTYRATLKLLLVLQHDFSEYIAAHSDQLRISLPPHCKQLINAILAANPASQDALSPNADQSNGLKAKEGTEDDTAILLREHGLLGVVDQALHTGPSEDGLAHMTRAIIESDARETGFAHVSIKANLSVIEAIILHVGKYAVGRLAQGGESFNPSSTDVAILSLMMHELAPEPRYYLVVGMVNQLRFPGDMTSYFSRVLLEIFGRDLNDPDDTEIRQQITRVLWERLIGFWPQPWGLMITVLELLKNEKYAFFDLPFVKSSPEIIDRFHAVLQRAYFECNMPYNTRRKSLSLTLLGVHVPVSHAERAAAAAAAAAVAPSTHQNVVEKRSGKSESTTIPSARHANKRAKLSHGKESCALPLSPTSSTATPFEDNATSKYKHTPPPSPKRRQSRLDLDTENIPTRLIDLEGTDDNVVEAVMLQLQATSNRPHLVKELAPILAESLSVVQHSANPCALISARLASYLKRPCWSALAPCPLAKELESSHLRRSYYHLSTCARKPFPPLTALKPRPRVAISPSISSTGSLSGDDDDAHRPKRNHPSGEQWVFPSFEDGVGSITTDDYLLRLFAIAFTRRRPNQVKKTTYAASSQIRAIRRKMVEIIQREASTCTLTQLTNKLIPEVIGREIEKSTQGIYPLQNVHIRKVKLLKSPKFDLGSLMALHGESVTDEQGQKIEREFKERVLQDV</sequence>
<feature type="compositionally biased region" description="Basic and acidic residues" evidence="10">
    <location>
        <begin position="855"/>
        <end position="867"/>
    </location>
</feature>
<evidence type="ECO:0000259" key="13">
    <source>
        <dbReference type="Pfam" id="PF16415"/>
    </source>
</evidence>
<dbReference type="InterPro" id="IPR038535">
    <property type="entry name" value="CNOT1_TTP_bind_sf"/>
</dbReference>
<dbReference type="Gene3D" id="1.25.40.790">
    <property type="match status" value="1"/>
</dbReference>
<dbReference type="GO" id="GO:0005634">
    <property type="term" value="C:nucleus"/>
    <property type="evidence" value="ECO:0007669"/>
    <property type="project" value="UniProtKB-SubCell"/>
</dbReference>
<accession>A0A0G4KZR8</accession>
<dbReference type="FunFam" id="1.25.40.840:FF:000002">
    <property type="entry name" value="Ccr4-Not transcription complex subunit (NOT1)"/>
    <property type="match status" value="1"/>
</dbReference>
<evidence type="ECO:0000256" key="9">
    <source>
        <dbReference type="ARBA" id="ARBA00074459"/>
    </source>
</evidence>
<protein>
    <recommendedName>
        <fullName evidence="9">General negative regulator of transcription subunit 1</fullName>
    </recommendedName>
</protein>
<evidence type="ECO:0000259" key="16">
    <source>
        <dbReference type="Pfam" id="PF25318"/>
    </source>
</evidence>
<dbReference type="GO" id="GO:0000932">
    <property type="term" value="C:P-body"/>
    <property type="evidence" value="ECO:0007669"/>
    <property type="project" value="TreeGrafter"/>
</dbReference>
<dbReference type="STRING" id="100787.A0A0G4KZR8"/>
<dbReference type="FunFam" id="1.25.40.180:FF:000012">
    <property type="entry name" value="Ccr4-Not transcription complex subunit"/>
    <property type="match status" value="1"/>
</dbReference>
<dbReference type="Proteomes" id="UP000044602">
    <property type="component" value="Unassembled WGS sequence"/>
</dbReference>
<dbReference type="InterPro" id="IPR032194">
    <property type="entry name" value="CNOT1_HEAT"/>
</dbReference>
<dbReference type="PANTHER" id="PTHR13162:SF8">
    <property type="entry name" value="CCR4-NOT TRANSCRIPTION COMPLEX SUBUNIT 1"/>
    <property type="match status" value="1"/>
</dbReference>
<dbReference type="GO" id="GO:0030015">
    <property type="term" value="C:CCR4-NOT core complex"/>
    <property type="evidence" value="ECO:0007669"/>
    <property type="project" value="InterPro"/>
</dbReference>
<evidence type="ECO:0000256" key="5">
    <source>
        <dbReference type="ARBA" id="ARBA00023163"/>
    </source>
</evidence>
<feature type="domain" description="CCR4-NOT transcription complex subunit 1 HEAT repeat" evidence="15">
    <location>
        <begin position="515"/>
        <end position="661"/>
    </location>
</feature>
<feature type="region of interest" description="Disordered" evidence="10">
    <location>
        <begin position="1"/>
        <end position="49"/>
    </location>
</feature>
<dbReference type="GO" id="GO:0017148">
    <property type="term" value="P:negative regulation of translation"/>
    <property type="evidence" value="ECO:0007669"/>
    <property type="project" value="InterPro"/>
</dbReference>
<dbReference type="Gene3D" id="1.25.40.180">
    <property type="match status" value="1"/>
</dbReference>
<dbReference type="InterPro" id="IPR001593">
    <property type="entry name" value="Ribosomal_eS1"/>
</dbReference>
<dbReference type="Pfam" id="PF04054">
    <property type="entry name" value="Not1"/>
    <property type="match status" value="1"/>
</dbReference>
<dbReference type="Pfam" id="PF01015">
    <property type="entry name" value="Ribosomal_S3Ae"/>
    <property type="match status" value="1"/>
</dbReference>
<gene>
    <name evidence="17" type="ORF">BN1708_011389</name>
</gene>
<feature type="compositionally biased region" description="Polar residues" evidence="10">
    <location>
        <begin position="2262"/>
        <end position="2277"/>
    </location>
</feature>
<comment type="subcellular location">
    <subcellularLocation>
        <location evidence="1">Nucleus</location>
    </subcellularLocation>
</comment>
<feature type="domain" description="CCR4-NOT transcription complex subunit 1 TTP binding" evidence="14">
    <location>
        <begin position="712"/>
        <end position="847"/>
    </location>
</feature>
<evidence type="ECO:0000313" key="17">
    <source>
        <dbReference type="EMBL" id="CRK15221.1"/>
    </source>
</evidence>
<keyword evidence="2" id="KW-0678">Repressor</keyword>
<evidence type="ECO:0000259" key="14">
    <source>
        <dbReference type="Pfam" id="PF16417"/>
    </source>
</evidence>
<keyword evidence="6" id="KW-0539">Nucleus</keyword>
<feature type="compositionally biased region" description="Low complexity" evidence="10">
    <location>
        <begin position="2417"/>
        <end position="2427"/>
    </location>
</feature>
<evidence type="ECO:0000256" key="8">
    <source>
        <dbReference type="ARBA" id="ARBA00059181"/>
    </source>
</evidence>
<reference evidence="17 18" key="1">
    <citation type="submission" date="2015-05" db="EMBL/GenBank/DDBJ databases">
        <authorList>
            <person name="Wang D.B."/>
            <person name="Wang M."/>
        </authorList>
    </citation>
    <scope>NUCLEOTIDE SEQUENCE [LARGE SCALE GENOMIC DNA]</scope>
    <source>
        <strain evidence="17">VL1</strain>
    </source>
</reference>
<feature type="compositionally biased region" description="Polar residues" evidence="10">
    <location>
        <begin position="8"/>
        <end position="49"/>
    </location>
</feature>
<comment type="function">
    <text evidence="8">Acts as a component of the CCR4-NOT core complex, which in the nucleus seems to be a general transcription factor, and in the cytoplasm the major mRNA deadenylase involved in mRNA turnover. The NOT protein subcomplex negatively regulates the basal and activated transcription of many genes. Preferentially affects TC-type TATA element-dependent transcription. Could directly or indirectly inhibit component(s) of the general transcription machinery.</text>
</comment>
<dbReference type="Gene3D" id="1.25.40.800">
    <property type="match status" value="1"/>
</dbReference>
<evidence type="ECO:0000256" key="4">
    <source>
        <dbReference type="ARBA" id="ARBA00023015"/>
    </source>
</evidence>
<dbReference type="GO" id="GO:1990904">
    <property type="term" value="C:ribonucleoprotein complex"/>
    <property type="evidence" value="ECO:0007669"/>
    <property type="project" value="UniProtKB-KW"/>
</dbReference>
<keyword evidence="7" id="KW-0687">Ribonucleoprotein</keyword>
<dbReference type="GO" id="GO:0005840">
    <property type="term" value="C:ribosome"/>
    <property type="evidence" value="ECO:0007669"/>
    <property type="project" value="UniProtKB-KW"/>
</dbReference>
<keyword evidence="4" id="KW-0805">Transcription regulation</keyword>
<keyword evidence="3" id="KW-0689">Ribosomal protein</keyword>
<feature type="domain" description="CCR4-NOT transcription complex subunit 1" evidence="12">
    <location>
        <begin position="1199"/>
        <end position="1337"/>
    </location>
</feature>
<feature type="domain" description="CCR4-NOT transcription complex subunit 1 CAF1-binding" evidence="13">
    <location>
        <begin position="918"/>
        <end position="1137"/>
    </location>
</feature>
<evidence type="ECO:0000259" key="15">
    <source>
        <dbReference type="Pfam" id="PF16418"/>
    </source>
</evidence>
<evidence type="ECO:0000259" key="12">
    <source>
        <dbReference type="Pfam" id="PF12842"/>
    </source>
</evidence>
<dbReference type="GO" id="GO:0060090">
    <property type="term" value="F:molecular adaptor activity"/>
    <property type="evidence" value="ECO:0007669"/>
    <property type="project" value="TreeGrafter"/>
</dbReference>
<evidence type="ECO:0000256" key="7">
    <source>
        <dbReference type="ARBA" id="ARBA00023274"/>
    </source>
</evidence>
<feature type="region of interest" description="Disordered" evidence="10">
    <location>
        <begin position="2417"/>
        <end position="2444"/>
    </location>
</feature>
<dbReference type="InterPro" id="IPR057511">
    <property type="entry name" value="WH_GDS1"/>
</dbReference>
<proteinExistence type="predicted"/>
<feature type="region of interest" description="Disordered" evidence="10">
    <location>
        <begin position="855"/>
        <end position="902"/>
    </location>
</feature>
<dbReference type="Pfam" id="PF16415">
    <property type="entry name" value="CNOT1_CAF1_bind"/>
    <property type="match status" value="1"/>
</dbReference>
<evidence type="ECO:0000256" key="1">
    <source>
        <dbReference type="ARBA" id="ARBA00004123"/>
    </source>
</evidence>
<dbReference type="Pfam" id="PF16418">
    <property type="entry name" value="CNOT1_HEAT"/>
    <property type="match status" value="1"/>
</dbReference>
<dbReference type="InterPro" id="IPR024557">
    <property type="entry name" value="CNOT1_dom_4"/>
</dbReference>
<organism evidence="17 18">
    <name type="scientific">Verticillium longisporum</name>
    <name type="common">Verticillium dahliae var. longisporum</name>
    <dbReference type="NCBI Taxonomy" id="100787"/>
    <lineage>
        <taxon>Eukaryota</taxon>
        <taxon>Fungi</taxon>
        <taxon>Dikarya</taxon>
        <taxon>Ascomycota</taxon>
        <taxon>Pezizomycotina</taxon>
        <taxon>Sordariomycetes</taxon>
        <taxon>Hypocreomycetidae</taxon>
        <taxon>Glomerellales</taxon>
        <taxon>Plectosphaerellaceae</taxon>
        <taxon>Verticillium</taxon>
    </lineage>
</organism>
<feature type="region of interest" description="Disordered" evidence="10">
    <location>
        <begin position="2220"/>
        <end position="2297"/>
    </location>
</feature>
<dbReference type="SMART" id="SM01397">
    <property type="entry name" value="Ribosomal_S3Ae"/>
    <property type="match status" value="1"/>
</dbReference>
<dbReference type="InterPro" id="IPR032191">
    <property type="entry name" value="CNOT1_CAF1_bind"/>
</dbReference>
<dbReference type="CDD" id="cd20710">
    <property type="entry name" value="NOT1_connector"/>
    <property type="match status" value="1"/>
</dbReference>
<dbReference type="EMBL" id="CVQH01006335">
    <property type="protein sequence ID" value="CRK15221.1"/>
    <property type="molecule type" value="Genomic_DNA"/>
</dbReference>
<dbReference type="PANTHER" id="PTHR13162">
    <property type="entry name" value="CCR4-NOT TRANSCRIPTION COMPLEX"/>
    <property type="match status" value="1"/>
</dbReference>
<dbReference type="Gene3D" id="1.25.40.840">
    <property type="entry name" value="CCR4-NOT transcription complex subunit 1 TTP binding domain"/>
    <property type="match status" value="1"/>
</dbReference>
<keyword evidence="18" id="KW-1185">Reference proteome</keyword>
<evidence type="ECO:0000256" key="2">
    <source>
        <dbReference type="ARBA" id="ARBA00022491"/>
    </source>
</evidence>
<feature type="compositionally biased region" description="Polar residues" evidence="10">
    <location>
        <begin position="868"/>
        <end position="882"/>
    </location>
</feature>
<dbReference type="Pfam" id="PF12842">
    <property type="entry name" value="DUF3819"/>
    <property type="match status" value="1"/>
</dbReference>
<feature type="domain" description="CCR4-Not complex component Not1 C-terminal" evidence="11">
    <location>
        <begin position="1813"/>
        <end position="2172"/>
    </location>
</feature>
<dbReference type="InterPro" id="IPR007196">
    <property type="entry name" value="CCR4-Not_Not1_C"/>
</dbReference>
<dbReference type="InterPro" id="IPR032193">
    <property type="entry name" value="CNOT1_TTP_bind"/>
</dbReference>
<dbReference type="InterPro" id="IPR040398">
    <property type="entry name" value="Not1"/>
</dbReference>